<feature type="compositionally biased region" description="Low complexity" evidence="1">
    <location>
        <begin position="1175"/>
        <end position="1185"/>
    </location>
</feature>
<feature type="compositionally biased region" description="Basic and acidic residues" evidence="1">
    <location>
        <begin position="497"/>
        <end position="511"/>
    </location>
</feature>
<dbReference type="GO" id="GO:0005635">
    <property type="term" value="C:nuclear envelope"/>
    <property type="evidence" value="ECO:0007669"/>
    <property type="project" value="TreeGrafter"/>
</dbReference>
<feature type="compositionally biased region" description="Low complexity" evidence="1">
    <location>
        <begin position="1000"/>
        <end position="1018"/>
    </location>
</feature>
<dbReference type="Proteomes" id="UP000197138">
    <property type="component" value="Unassembled WGS sequence"/>
</dbReference>
<evidence type="ECO:0000256" key="1">
    <source>
        <dbReference type="SAM" id="MobiDB-lite"/>
    </source>
</evidence>
<feature type="region of interest" description="Disordered" evidence="1">
    <location>
        <begin position="1266"/>
        <end position="1321"/>
    </location>
</feature>
<feature type="region of interest" description="Disordered" evidence="1">
    <location>
        <begin position="1175"/>
        <end position="1214"/>
    </location>
</feature>
<feature type="region of interest" description="Disordered" evidence="1">
    <location>
        <begin position="483"/>
        <end position="513"/>
    </location>
</feature>
<feature type="region of interest" description="Disordered" evidence="1">
    <location>
        <begin position="1000"/>
        <end position="1021"/>
    </location>
</feature>
<name>A0A218VRB8_PUNGR</name>
<comment type="caution">
    <text evidence="2">The sequence shown here is derived from an EMBL/GenBank/DDBJ whole genome shotgun (WGS) entry which is preliminary data.</text>
</comment>
<organism evidence="2 3">
    <name type="scientific">Punica granatum</name>
    <name type="common">Pomegranate</name>
    <dbReference type="NCBI Taxonomy" id="22663"/>
    <lineage>
        <taxon>Eukaryota</taxon>
        <taxon>Viridiplantae</taxon>
        <taxon>Streptophyta</taxon>
        <taxon>Embryophyta</taxon>
        <taxon>Tracheophyta</taxon>
        <taxon>Spermatophyta</taxon>
        <taxon>Magnoliopsida</taxon>
        <taxon>eudicotyledons</taxon>
        <taxon>Gunneridae</taxon>
        <taxon>Pentapetalae</taxon>
        <taxon>rosids</taxon>
        <taxon>malvids</taxon>
        <taxon>Myrtales</taxon>
        <taxon>Lythraceae</taxon>
        <taxon>Punica</taxon>
    </lineage>
</organism>
<feature type="compositionally biased region" description="Polar residues" evidence="1">
    <location>
        <begin position="948"/>
        <end position="957"/>
    </location>
</feature>
<sequence>MATAREESNPYGGLGAGGKFRKKPFRRPQSTPYDRPQIRNPTIVPGANGNGWLRKLMDPAHKLLASTAQRFYASLFRKRLTQAPPSPLPLLHPPENKLEAGDKNEAAIPLNVSKEQEAASDGHQKPIVSSVPGEGSSMDFEEILRQKTFTRSEIDRLTALLRARVVENPVEVEEKMPDVFPSKSSLFQEREDEVANLPLQDDRSRLIPTKALNSSVLDEDLASPAELAKAYMGSRPSKVSPSMLGLRGQALAEDSTVLNGLVHSSQSPILSIVPSPSGHVGVRENGYATPRSRGRSAIYSMARSRTPYSRVHVASTPKSSGPMTDGYGGPLTATQALEHNRIPGSAKALKRSSSIFENGIGSGGPLRRIRQKPNLSYQKNWSMPTSVACEPSSSTQKMHPVNERKLSIGEQSNIAPVSSKSTEMASKILEQLDKIVSPPKERSSELKLAIAREKAPAKLSPSKLQGQALKSLKHIDSSKFLEFARDNNKPDNSVPRFSHDSGETSKEKQGKFEQTGPLRIFAASDKPSPSVNDFENAVLCKKDAVLISTTGDANLTNSLPHIPAQKKRPFKMSAPEDYLDLEDDSYPNGVSSSLVEVRENRDTCTVECKTSDAQATIISGKHQTVTDDKPSTNFFTKETSKQGADGKQVVAQTHADNFPSIRVASTSSQSDLLATQSTSESNKAALLKDPAPPLFSAGDKVGLLKEQNVPSAIFGFASNNNFTANSAISSLSELSSQKIPPDSSAQSSISVASDVGGLFSSSTKMPESDKAEEKKTLKDGAPSGLPEGETLAIVSTSSPTFTSGIKSASSNGSTFSSLIAVDSNAFTSQKPFSIPSLPVTFSGNNSSSTLSSIITATASNPALPTFKFESAPSNSVSQASSPVVVPSEEGKTKADMGSGNILGSTSLAANSTSGSSIFGFGAASAISNANYQKEGSATTGAANGSAQVPESTATGTGLASFTHSVPVQFGSSSSSGQSTTIAALSTSSLFGSSSATKLFSSGTMPSSEPSSVTPRSSSAFGQANTTTFASSLTSKSESTGLSFGSSPSSSNGFIFGSAPGSSASSSAPAFGLSGTSSFLGSSGTSSVSTAPPGFGSIGTSSASTAAPVFGTVGTSSASTAASVFGSMGSSSASTGASVFGSTTTFSTSSPFGSMGASSGPTLSFTGAPANTSSGTTFSFTSSAASPAPPPAFGNSNSPFIFGSPSPANNNNADQMSMEDSMAEDMVQANHGSTPPTPSFGQQQPISAPAGFVFGSNAGAGAGANPFQFGAQQNLSMPQSPSPFQATGSQDFNAGGGSFSLGTGGDKSGRRIIKVKHKQRRK</sequence>
<feature type="compositionally biased region" description="Basic and acidic residues" evidence="1">
    <location>
        <begin position="114"/>
        <end position="124"/>
    </location>
</feature>
<protein>
    <recommendedName>
        <fullName evidence="4">Nuclear pore complex protein NUP1</fullName>
    </recommendedName>
</protein>
<evidence type="ECO:0000313" key="2">
    <source>
        <dbReference type="EMBL" id="OWM63084.1"/>
    </source>
</evidence>
<evidence type="ECO:0008006" key="4">
    <source>
        <dbReference type="Google" id="ProtNLM"/>
    </source>
</evidence>
<accession>A0A218VRB8</accession>
<feature type="compositionally biased region" description="Polar residues" evidence="1">
    <location>
        <begin position="1205"/>
        <end position="1214"/>
    </location>
</feature>
<evidence type="ECO:0000313" key="3">
    <source>
        <dbReference type="Proteomes" id="UP000197138"/>
    </source>
</evidence>
<feature type="region of interest" description="Disordered" evidence="1">
    <location>
        <begin position="935"/>
        <end position="957"/>
    </location>
</feature>
<dbReference type="EMBL" id="MTKT01006206">
    <property type="protein sequence ID" value="OWM63084.1"/>
    <property type="molecule type" value="Genomic_DNA"/>
</dbReference>
<feature type="region of interest" description="Disordered" evidence="1">
    <location>
        <begin position="870"/>
        <end position="898"/>
    </location>
</feature>
<gene>
    <name evidence="2" type="ORF">CDL15_Pgr008000</name>
</gene>
<dbReference type="PANTHER" id="PTHR33416:SF20">
    <property type="entry name" value="NUCLEAR PORE COMPLEX PROTEIN NUP1"/>
    <property type="match status" value="1"/>
</dbReference>
<feature type="region of interest" description="Disordered" evidence="1">
    <location>
        <begin position="1"/>
        <end position="49"/>
    </location>
</feature>
<dbReference type="PANTHER" id="PTHR33416">
    <property type="entry name" value="NUCLEAR PORE COMPLEX PROTEIN NUP1"/>
    <property type="match status" value="1"/>
</dbReference>
<feature type="compositionally biased region" description="Low complexity" evidence="1">
    <location>
        <begin position="870"/>
        <end position="887"/>
    </location>
</feature>
<reference evidence="3" key="1">
    <citation type="journal article" date="2017" name="Plant J.">
        <title>The pomegranate (Punica granatum L.) genome and the genomics of punicalagin biosynthesis.</title>
        <authorList>
            <person name="Qin G."/>
            <person name="Xu C."/>
            <person name="Ming R."/>
            <person name="Tang H."/>
            <person name="Guyot R."/>
            <person name="Kramer E.M."/>
            <person name="Hu Y."/>
            <person name="Yi X."/>
            <person name="Qi Y."/>
            <person name="Xu X."/>
            <person name="Gao Z."/>
            <person name="Pan H."/>
            <person name="Jian J."/>
            <person name="Tian Y."/>
            <person name="Yue Z."/>
            <person name="Xu Y."/>
        </authorList>
    </citation>
    <scope>NUCLEOTIDE SEQUENCE [LARGE SCALE GENOMIC DNA]</scope>
    <source>
        <strain evidence="3">cv. Dabenzi</strain>
    </source>
</reference>
<feature type="compositionally biased region" description="Low complexity" evidence="1">
    <location>
        <begin position="935"/>
        <end position="946"/>
    </location>
</feature>
<feature type="compositionally biased region" description="Polar residues" evidence="1">
    <location>
        <begin position="1273"/>
        <end position="1291"/>
    </location>
</feature>
<feature type="region of interest" description="Disordered" evidence="1">
    <location>
        <begin position="760"/>
        <end position="788"/>
    </location>
</feature>
<feature type="compositionally biased region" description="Basic and acidic residues" evidence="1">
    <location>
        <begin position="766"/>
        <end position="778"/>
    </location>
</feature>
<feature type="compositionally biased region" description="Basic residues" evidence="1">
    <location>
        <begin position="1309"/>
        <end position="1321"/>
    </location>
</feature>
<feature type="region of interest" description="Disordered" evidence="1">
    <location>
        <begin position="114"/>
        <end position="135"/>
    </location>
</feature>
<dbReference type="GO" id="GO:0016973">
    <property type="term" value="P:poly(A)+ mRNA export from nucleus"/>
    <property type="evidence" value="ECO:0007669"/>
    <property type="project" value="TreeGrafter"/>
</dbReference>
<dbReference type="GO" id="GO:0071763">
    <property type="term" value="P:nuclear membrane organization"/>
    <property type="evidence" value="ECO:0007669"/>
    <property type="project" value="TreeGrafter"/>
</dbReference>
<proteinExistence type="predicted"/>
<feature type="compositionally biased region" description="Gly residues" evidence="1">
    <location>
        <begin position="1293"/>
        <end position="1305"/>
    </location>
</feature>